<sequence>MGDSGYNSLTGSVEGDNENLNNQTSKVCAGEQEEANPPATNHKLKRFENRVDEMTLNRSKDIIERLNGPLVEKIYGKRAARGSIAMRLIMLGQDESDAKPYIVIFCAEKFHRKVKKFLGAEFAKSIYRPNDQSQVSFEFIIEKPLRFTASEDTVDVRFLESHDMCLADGITIKVKQDAHNYFATMGCLLKTTNQDDSTAILGLTVAHIVNQVGILSYENEDGEGDSDTDMESETESLSEDSSAVGGFLATNSFNLQPDLPLEKAMYTVGTLQRQQPWLPLGFIELGTRPESLVRDWALVNIFQEFWDHQERLSQKTNYLRRWDLVPAPSESYKSGQKVTILRPKDWLSGNISRFPAVVQLPGSKTPVGVYTIHSLSDGLSGALVFSIQSSPEKREVFGHVIADDVYGDIYVVPILDTLEDVKNALKAKDVTLSSGSDVRFVWNGKQKYEWQRNEIDERIRADNEMMQDDWIIPDEWKVEMDGMIAVDKVTKEEKAVADEETLQDEWDIPDEWMIPSKETVSSFGQSQLDLSKKAENHCAVCNANHEAPHSL</sequence>
<dbReference type="EMBL" id="KZ678131">
    <property type="protein sequence ID" value="PSN71042.1"/>
    <property type="molecule type" value="Genomic_DNA"/>
</dbReference>
<organism evidence="2 3">
    <name type="scientific">Corynespora cassiicola Philippines</name>
    <dbReference type="NCBI Taxonomy" id="1448308"/>
    <lineage>
        <taxon>Eukaryota</taxon>
        <taxon>Fungi</taxon>
        <taxon>Dikarya</taxon>
        <taxon>Ascomycota</taxon>
        <taxon>Pezizomycotina</taxon>
        <taxon>Dothideomycetes</taxon>
        <taxon>Pleosporomycetidae</taxon>
        <taxon>Pleosporales</taxon>
        <taxon>Corynesporascaceae</taxon>
        <taxon>Corynespora</taxon>
    </lineage>
</organism>
<evidence type="ECO:0000313" key="2">
    <source>
        <dbReference type="EMBL" id="PSN71042.1"/>
    </source>
</evidence>
<dbReference type="Proteomes" id="UP000240883">
    <property type="component" value="Unassembled WGS sequence"/>
</dbReference>
<dbReference type="OrthoDB" id="5865767at2759"/>
<feature type="region of interest" description="Disordered" evidence="1">
    <location>
        <begin position="218"/>
        <end position="237"/>
    </location>
</feature>
<gene>
    <name evidence="2" type="ORF">BS50DRAFT_584597</name>
</gene>
<evidence type="ECO:0000313" key="3">
    <source>
        <dbReference type="Proteomes" id="UP000240883"/>
    </source>
</evidence>
<evidence type="ECO:0000256" key="1">
    <source>
        <dbReference type="SAM" id="MobiDB-lite"/>
    </source>
</evidence>
<protein>
    <submittedName>
        <fullName evidence="2">Uncharacterized protein</fullName>
    </submittedName>
</protein>
<proteinExistence type="predicted"/>
<dbReference type="STRING" id="1448308.A0A2T2P055"/>
<accession>A0A2T2P055</accession>
<feature type="region of interest" description="Disordered" evidence="1">
    <location>
        <begin position="1"/>
        <end position="25"/>
    </location>
</feature>
<feature type="compositionally biased region" description="Polar residues" evidence="1">
    <location>
        <begin position="1"/>
        <end position="11"/>
    </location>
</feature>
<name>A0A2T2P055_CORCC</name>
<keyword evidence="3" id="KW-1185">Reference proteome</keyword>
<dbReference type="AlphaFoldDB" id="A0A2T2P055"/>
<reference evidence="2 3" key="1">
    <citation type="journal article" date="2018" name="Front. Microbiol.">
        <title>Genome-Wide Analysis of Corynespora cassiicola Leaf Fall Disease Putative Effectors.</title>
        <authorList>
            <person name="Lopez D."/>
            <person name="Ribeiro S."/>
            <person name="Label P."/>
            <person name="Fumanal B."/>
            <person name="Venisse J.S."/>
            <person name="Kohler A."/>
            <person name="de Oliveira R.R."/>
            <person name="Labutti K."/>
            <person name="Lipzen A."/>
            <person name="Lail K."/>
            <person name="Bauer D."/>
            <person name="Ohm R.A."/>
            <person name="Barry K.W."/>
            <person name="Spatafora J."/>
            <person name="Grigoriev I.V."/>
            <person name="Martin F.M."/>
            <person name="Pujade-Renaud V."/>
        </authorList>
    </citation>
    <scope>NUCLEOTIDE SEQUENCE [LARGE SCALE GENOMIC DNA]</scope>
    <source>
        <strain evidence="2 3">Philippines</strain>
    </source>
</reference>